<protein>
    <recommendedName>
        <fullName evidence="6">UDP-N-acetylglucosamine--peptide N-acetylglucosaminyltransferase SPINDLY</fullName>
    </recommendedName>
</protein>
<dbReference type="SMART" id="SM00028">
    <property type="entry name" value="TPR"/>
    <property type="match status" value="14"/>
</dbReference>
<dbReference type="EMBL" id="CALNXJ010000022">
    <property type="protein sequence ID" value="CAH3127574.1"/>
    <property type="molecule type" value="Genomic_DNA"/>
</dbReference>
<feature type="repeat" description="TPR" evidence="3">
    <location>
        <begin position="884"/>
        <end position="917"/>
    </location>
</feature>
<dbReference type="PANTHER" id="PTHR45641">
    <property type="entry name" value="TETRATRICOPEPTIDE REPEAT PROTEIN (AFU_ORTHOLOGUE AFUA_6G03870)"/>
    <property type="match status" value="1"/>
</dbReference>
<dbReference type="SUPFAM" id="SSF48452">
    <property type="entry name" value="TPR-like"/>
    <property type="match status" value="3"/>
</dbReference>
<feature type="repeat" description="TPR" evidence="3">
    <location>
        <begin position="968"/>
        <end position="1001"/>
    </location>
</feature>
<evidence type="ECO:0000313" key="4">
    <source>
        <dbReference type="EMBL" id="CAH3127574.1"/>
    </source>
</evidence>
<evidence type="ECO:0000256" key="3">
    <source>
        <dbReference type="PROSITE-ProRule" id="PRU00339"/>
    </source>
</evidence>
<keyword evidence="1" id="KW-0677">Repeat</keyword>
<feature type="repeat" description="TPR" evidence="3">
    <location>
        <begin position="926"/>
        <end position="959"/>
    </location>
</feature>
<feature type="repeat" description="TPR" evidence="3">
    <location>
        <begin position="758"/>
        <end position="791"/>
    </location>
</feature>
<dbReference type="Pfam" id="PF13374">
    <property type="entry name" value="TPR_10"/>
    <property type="match status" value="1"/>
</dbReference>
<dbReference type="Pfam" id="PF13424">
    <property type="entry name" value="TPR_12"/>
    <property type="match status" value="7"/>
</dbReference>
<dbReference type="AlphaFoldDB" id="A0AAU9WVY5"/>
<keyword evidence="5" id="KW-1185">Reference proteome</keyword>
<dbReference type="InterPro" id="IPR027417">
    <property type="entry name" value="P-loop_NTPase"/>
</dbReference>
<feature type="repeat" description="TPR" evidence="3">
    <location>
        <begin position="674"/>
        <end position="707"/>
    </location>
</feature>
<keyword evidence="2 3" id="KW-0802">TPR repeat</keyword>
<name>A0AAU9WVY5_9CNID</name>
<sequence>MAVAKEYTDEQLNYYKICHVTTDILTAGLRTIFKQEWDSRYGATLGEWKDDPSNGKDFYSKESPRNQRRNKHMLSTMIKGNRAEWDSTMLFYAILYSDCIYNLNAVVRTNVDDLRKFRNEEFAHMPQGQLSELEFKNAIGKVFAAFQALGLSTVEIQEITNQKTFPTEEVRDLLDKVKALKKDLDRKVLSEQLLNDTSSFCILPPKPLHDIASRDVEVADITNQLQELKRADVSNLSILYISGNPGSGKSQLASLVAERFYEKAQEDTCSEVFVMTLNAETLGTLLDSYITFARQMKCPEDAITQIHISKDLKTEDKINSLISLISSKIGKYESWLLLADNVKSLSEIHFHLPQQRHGQWGRGYLLITTQDSPCIPLTSTSIRHISVSEGMQSQEACSLLALISGISDSEIGELVAKELDYQPLALANAATYVKQLRQSKRFSEFGWNDFLRKVEKGQRDATETLLTETNPCYKKSMTTATTLAVKEVMQSDRIIDHALSFLSLLSSQPLNVDIVVNYIVSVDEGIKDEEMIIMKLQRCSLILTHEDEFGSHIRVHQVVRDVVKSLIKCHPESRLKKTFNSAVAAFNQFIDDKLPKESSDSILQSYALALHLKYFILSFENVLSKIVLSQIVLPEMEKLGKICENHCHFLAAKKFYEFLLQFLQKFGIEHTNIATSYSNLGVVHHKLGDFEKAKEYHELALSITQKKLGPENVQVATSYNNLGSVHEQLGDFEKAKEYHQLALSITQKKLGPENVQVATSYNNFGLVHHKLGDFEKAKVYHELALSITQKKLGPENVRVATIYNNLGLVHEQLGEFEKAKEYHELALRIEMKKLGPENVSVATSYNNLGLVHDKLGNLEKAREYHKLALGIKQEKLGPENVEVASSYNNLGSVHEQLGDFEKAKEYHERALSITQKKLGPENVSVATSYNNLGLVHEQLGDFEKAKEYHELALSIEMKKLGPENVEVATSYNNLGLVYEQLGDFEKAKEYHQLSLSIKQKKLGPENVEVATSYNNLGLVHHNLGDFEKAKEYHELALSITQKKLGPENVSVATSYNNLGLVHDKLGDFEKAKGYHELALSITQKKLEPENVQMATSYNNLGCVHEQLGDFEKAKEYHQLALSITQKKLGPENVQVATSYNNLGLVYEQLGNFEKAKEYHKIALSITQKKLGAENVQVATSYNNLGLVNEKLGDFEKAKEYHELALSIKQKKLGPENVSVATSYNNLGSVHHKLGDFEKAKEYHKLALSITQKKLGPENVQVAASYNNLGLVPVKTG</sequence>
<organism evidence="4 5">
    <name type="scientific">Pocillopora meandrina</name>
    <dbReference type="NCBI Taxonomy" id="46732"/>
    <lineage>
        <taxon>Eukaryota</taxon>
        <taxon>Metazoa</taxon>
        <taxon>Cnidaria</taxon>
        <taxon>Anthozoa</taxon>
        <taxon>Hexacorallia</taxon>
        <taxon>Scleractinia</taxon>
        <taxon>Astrocoeniina</taxon>
        <taxon>Pocilloporidae</taxon>
        <taxon>Pocillopora</taxon>
    </lineage>
</organism>
<dbReference type="Gene3D" id="1.25.40.10">
    <property type="entry name" value="Tetratricopeptide repeat domain"/>
    <property type="match status" value="4"/>
</dbReference>
<feature type="repeat" description="TPR" evidence="3">
    <location>
        <begin position="1136"/>
        <end position="1169"/>
    </location>
</feature>
<evidence type="ECO:0000313" key="5">
    <source>
        <dbReference type="Proteomes" id="UP001159428"/>
    </source>
</evidence>
<evidence type="ECO:0008006" key="6">
    <source>
        <dbReference type="Google" id="ProtNLM"/>
    </source>
</evidence>
<feature type="repeat" description="TPR" evidence="3">
    <location>
        <begin position="1052"/>
        <end position="1085"/>
    </location>
</feature>
<feature type="repeat" description="TPR" evidence="3">
    <location>
        <begin position="842"/>
        <end position="875"/>
    </location>
</feature>
<dbReference type="SUPFAM" id="SSF52540">
    <property type="entry name" value="P-loop containing nucleoside triphosphate hydrolases"/>
    <property type="match status" value="1"/>
</dbReference>
<dbReference type="PROSITE" id="PS50293">
    <property type="entry name" value="TPR_REGION"/>
    <property type="match status" value="1"/>
</dbReference>
<dbReference type="InterPro" id="IPR019734">
    <property type="entry name" value="TPR_rpt"/>
</dbReference>
<dbReference type="Gene3D" id="3.40.50.300">
    <property type="entry name" value="P-loop containing nucleotide triphosphate hydrolases"/>
    <property type="match status" value="1"/>
</dbReference>
<feature type="repeat" description="TPR" evidence="3">
    <location>
        <begin position="1220"/>
        <end position="1253"/>
    </location>
</feature>
<feature type="repeat" description="TPR" evidence="3">
    <location>
        <begin position="1178"/>
        <end position="1211"/>
    </location>
</feature>
<evidence type="ECO:0000256" key="1">
    <source>
        <dbReference type="ARBA" id="ARBA00022737"/>
    </source>
</evidence>
<evidence type="ECO:0000256" key="2">
    <source>
        <dbReference type="ARBA" id="ARBA00022803"/>
    </source>
</evidence>
<gene>
    <name evidence="4" type="ORF">PMEA_00012643</name>
</gene>
<feature type="repeat" description="TPR" evidence="3">
    <location>
        <begin position="1010"/>
        <end position="1043"/>
    </location>
</feature>
<dbReference type="PRINTS" id="PR00381">
    <property type="entry name" value="KINESINLIGHT"/>
</dbReference>
<comment type="caution">
    <text evidence="4">The sequence shown here is derived from an EMBL/GenBank/DDBJ whole genome shotgun (WGS) entry which is preliminary data.</text>
</comment>
<dbReference type="Proteomes" id="UP001159428">
    <property type="component" value="Unassembled WGS sequence"/>
</dbReference>
<accession>A0AAU9WVY5</accession>
<dbReference type="PANTHER" id="PTHR45641:SF19">
    <property type="entry name" value="NEPHROCYSTIN-3"/>
    <property type="match status" value="1"/>
</dbReference>
<reference evidence="4 5" key="1">
    <citation type="submission" date="2022-05" db="EMBL/GenBank/DDBJ databases">
        <authorList>
            <consortium name="Genoscope - CEA"/>
            <person name="William W."/>
        </authorList>
    </citation>
    <scope>NUCLEOTIDE SEQUENCE [LARGE SCALE GENOMIC DNA]</scope>
</reference>
<feature type="repeat" description="TPR" evidence="3">
    <location>
        <begin position="800"/>
        <end position="833"/>
    </location>
</feature>
<feature type="repeat" description="TPR" evidence="3">
    <location>
        <begin position="716"/>
        <end position="749"/>
    </location>
</feature>
<dbReference type="PROSITE" id="PS50005">
    <property type="entry name" value="TPR"/>
    <property type="match status" value="14"/>
</dbReference>
<dbReference type="InterPro" id="IPR011990">
    <property type="entry name" value="TPR-like_helical_dom_sf"/>
</dbReference>
<feature type="repeat" description="TPR" evidence="3">
    <location>
        <begin position="1094"/>
        <end position="1127"/>
    </location>
</feature>
<proteinExistence type="predicted"/>